<organism evidence="1">
    <name type="scientific">Pseudomonas putida</name>
    <name type="common">Arthrobacter siderocapsulatus</name>
    <dbReference type="NCBI Taxonomy" id="303"/>
    <lineage>
        <taxon>Bacteria</taxon>
        <taxon>Pseudomonadati</taxon>
        <taxon>Pseudomonadota</taxon>
        <taxon>Gammaproteobacteria</taxon>
        <taxon>Pseudomonadales</taxon>
        <taxon>Pseudomonadaceae</taxon>
        <taxon>Pseudomonas</taxon>
    </lineage>
</organism>
<gene>
    <name evidence="1" type="ORF">IEC33019_3405</name>
</gene>
<dbReference type="EMBL" id="CP016634">
    <property type="protein sequence ID" value="ANY88930.1"/>
    <property type="molecule type" value="Genomic_DNA"/>
</dbReference>
<accession>A0A1B2F9N0</accession>
<protein>
    <submittedName>
        <fullName evidence="1">Uncharacterized protein</fullName>
    </submittedName>
</protein>
<reference evidence="1" key="1">
    <citation type="submission" date="2016-07" db="EMBL/GenBank/DDBJ databases">
        <title>New class B carbapenemase carried by novel plasmid in Pseudomonas putida enviromental strain in eastern Amazonia.</title>
        <authorList>
            <person name="Souza C.O."/>
            <person name="Lima K.V."/>
            <person name="Brasiliense D.M."/>
            <person name="Perez-Chaparro P.J."/>
            <person name="Mamizuka E.M."/>
            <person name="Lima M.O."/>
            <person name="Lima L.N."/>
            <person name="McCulloch J.A."/>
        </authorList>
    </citation>
    <scope>NUCLEOTIDE SEQUENCE [LARGE SCALE GENOMIC DNA]</scope>
    <source>
        <strain evidence="1">IEC33019</strain>
    </source>
</reference>
<name>A0A1B2F9N0_PSEPU</name>
<sequence>MTHSSQLQGRPALTAARIIRFMRLNYALPAPKPITTTVLREAFPEVPRSSLMNAIAALIRRAGLQARYLPGTHIREYCPGSQAFNAWRMLDREQQGRHAWTEARLLDALNERGGC</sequence>
<proteinExistence type="predicted"/>
<dbReference type="RefSeq" id="WP_023381902.1">
    <property type="nucleotide sequence ID" value="NZ_CP016634.1"/>
</dbReference>
<dbReference type="AlphaFoldDB" id="A0A1B2F9N0"/>
<evidence type="ECO:0000313" key="1">
    <source>
        <dbReference type="EMBL" id="ANY88930.1"/>
    </source>
</evidence>